<name>A0A162T351_PHYB8</name>
<evidence type="ECO:0000313" key="2">
    <source>
        <dbReference type="Proteomes" id="UP000077315"/>
    </source>
</evidence>
<gene>
    <name evidence="1" type="ORF">PHYBLDRAFT_175644</name>
</gene>
<dbReference type="VEuPathDB" id="FungiDB:PHYBLDRAFT_175644"/>
<reference evidence="2" key="1">
    <citation type="submission" date="2015-06" db="EMBL/GenBank/DDBJ databases">
        <title>Expansion of signal transduction pathways in fungi by whole-genome duplication.</title>
        <authorList>
            <consortium name="DOE Joint Genome Institute"/>
            <person name="Corrochano L.M."/>
            <person name="Kuo A."/>
            <person name="Marcet-Houben M."/>
            <person name="Polaino S."/>
            <person name="Salamov A."/>
            <person name="Villalobos J.M."/>
            <person name="Alvarez M.I."/>
            <person name="Avalos J."/>
            <person name="Benito E.P."/>
            <person name="Benoit I."/>
            <person name="Burger G."/>
            <person name="Camino L.P."/>
            <person name="Canovas D."/>
            <person name="Cerda-Olmedo E."/>
            <person name="Cheng J.-F."/>
            <person name="Dominguez A."/>
            <person name="Elias M."/>
            <person name="Eslava A.P."/>
            <person name="Glaser F."/>
            <person name="Grimwood J."/>
            <person name="Gutierrez G."/>
            <person name="Heitman J."/>
            <person name="Henrissat B."/>
            <person name="Iturriaga E.A."/>
            <person name="Lang B.F."/>
            <person name="Lavin J.L."/>
            <person name="Lee S."/>
            <person name="Li W."/>
            <person name="Lindquist E."/>
            <person name="Lopez-Garcia S."/>
            <person name="Luque E.M."/>
            <person name="Marcos A.T."/>
            <person name="Martin J."/>
            <person name="McCluskey K."/>
            <person name="Medina H.R."/>
            <person name="Miralles-Duran A."/>
            <person name="Miyazaki A."/>
            <person name="Munoz-Torres E."/>
            <person name="Oguiza J.A."/>
            <person name="Ohm R."/>
            <person name="Olmedo M."/>
            <person name="Orejas M."/>
            <person name="Ortiz-Castellanos L."/>
            <person name="Pisabarro A.G."/>
            <person name="Rodriguez-Romero J."/>
            <person name="Ruiz-Herrera J."/>
            <person name="Ruiz-Vazquez R."/>
            <person name="Sanz C."/>
            <person name="Schackwitz W."/>
            <person name="Schmutz J."/>
            <person name="Shahriari M."/>
            <person name="Shelest E."/>
            <person name="Silva-Franco F."/>
            <person name="Soanes D."/>
            <person name="Syed K."/>
            <person name="Tagua V.G."/>
            <person name="Talbot N.J."/>
            <person name="Thon M."/>
            <person name="De vries R.P."/>
            <person name="Wiebenga A."/>
            <person name="Yadav J.S."/>
            <person name="Braun E.L."/>
            <person name="Baker S."/>
            <person name="Garre V."/>
            <person name="Horwitz B."/>
            <person name="Torres-Martinez S."/>
            <person name="Idnurm A."/>
            <person name="Herrera-Estrella A."/>
            <person name="Gabaldon T."/>
            <person name="Grigoriev I.V."/>
        </authorList>
    </citation>
    <scope>NUCLEOTIDE SEQUENCE [LARGE SCALE GENOMIC DNA]</scope>
    <source>
        <strain evidence="2">NRRL 1555(-)</strain>
    </source>
</reference>
<organism evidence="1 2">
    <name type="scientific">Phycomyces blakesleeanus (strain ATCC 8743b / DSM 1359 / FGSC 10004 / NBRC 33097 / NRRL 1555)</name>
    <dbReference type="NCBI Taxonomy" id="763407"/>
    <lineage>
        <taxon>Eukaryota</taxon>
        <taxon>Fungi</taxon>
        <taxon>Fungi incertae sedis</taxon>
        <taxon>Mucoromycota</taxon>
        <taxon>Mucoromycotina</taxon>
        <taxon>Mucoromycetes</taxon>
        <taxon>Mucorales</taxon>
        <taxon>Phycomycetaceae</taxon>
        <taxon>Phycomyces</taxon>
    </lineage>
</organism>
<keyword evidence="2" id="KW-1185">Reference proteome</keyword>
<protein>
    <submittedName>
        <fullName evidence="1">Uncharacterized protein</fullName>
    </submittedName>
</protein>
<dbReference type="OrthoDB" id="2404656at2759"/>
<proteinExistence type="predicted"/>
<dbReference type="Proteomes" id="UP000077315">
    <property type="component" value="Unassembled WGS sequence"/>
</dbReference>
<evidence type="ECO:0000313" key="1">
    <source>
        <dbReference type="EMBL" id="OAD65902.1"/>
    </source>
</evidence>
<dbReference type="InParanoid" id="A0A162T351"/>
<sequence>MDEWFHEDNPRSVDGLGYDRNGVERVFFFLKKKKGSSGEGRVVVDKTVYGGRKQPSSLMSMLKGIANPYLNVNFDILLLTKVFGIQSVKTNIISNIILSELKLQDNGVSFTKEVRSAEIPKMYAQGHKWLKGFEFWGTHCGEIIETSSTYETYGIFHIHVRSQCNSSLNTHRE</sequence>
<accession>A0A162T351</accession>
<dbReference type="EMBL" id="KV441007">
    <property type="protein sequence ID" value="OAD65902.1"/>
    <property type="molecule type" value="Genomic_DNA"/>
</dbReference>
<dbReference type="AlphaFoldDB" id="A0A162T351"/>
<dbReference type="RefSeq" id="XP_018283942.1">
    <property type="nucleotide sequence ID" value="XM_018437536.1"/>
</dbReference>
<dbReference type="GeneID" id="28998442"/>